<keyword evidence="4" id="KW-1185">Reference proteome</keyword>
<dbReference type="PANTHER" id="PTHR47266">
    <property type="entry name" value="ENDONUCLEASE-RELATED"/>
    <property type="match status" value="1"/>
</dbReference>
<organism evidence="3 4">
    <name type="scientific">Choanephora cucurbitarum</name>
    <dbReference type="NCBI Taxonomy" id="101091"/>
    <lineage>
        <taxon>Eukaryota</taxon>
        <taxon>Fungi</taxon>
        <taxon>Fungi incertae sedis</taxon>
        <taxon>Mucoromycota</taxon>
        <taxon>Mucoromycotina</taxon>
        <taxon>Mucoromycetes</taxon>
        <taxon>Mucorales</taxon>
        <taxon>Mucorineae</taxon>
        <taxon>Choanephoraceae</taxon>
        <taxon>Choanephoroideae</taxon>
        <taxon>Choanephora</taxon>
    </lineage>
</organism>
<dbReference type="OrthoDB" id="2281046at2759"/>
<evidence type="ECO:0000256" key="1">
    <source>
        <dbReference type="SAM" id="Phobius"/>
    </source>
</evidence>
<keyword evidence="1" id="KW-1133">Transmembrane helix</keyword>
<feature type="transmembrane region" description="Helical" evidence="1">
    <location>
        <begin position="157"/>
        <end position="176"/>
    </location>
</feature>
<comment type="caution">
    <text evidence="3">The sequence shown here is derived from an EMBL/GenBank/DDBJ whole genome shotgun (WGS) entry which is preliminary data.</text>
</comment>
<feature type="domain" description="Integrase zinc-binding" evidence="2">
    <location>
        <begin position="35"/>
        <end position="91"/>
    </location>
</feature>
<dbReference type="InterPro" id="IPR012337">
    <property type="entry name" value="RNaseH-like_sf"/>
</dbReference>
<dbReference type="InterPro" id="IPR036397">
    <property type="entry name" value="RNaseH_sf"/>
</dbReference>
<keyword evidence="1" id="KW-0472">Membrane</keyword>
<name>A0A1C7MUH4_9FUNG</name>
<reference evidence="3 4" key="1">
    <citation type="submission" date="2016-03" db="EMBL/GenBank/DDBJ databases">
        <title>Choanephora cucurbitarum.</title>
        <authorList>
            <person name="Min B."/>
            <person name="Park H."/>
            <person name="Park J.-H."/>
            <person name="Shin H.-D."/>
            <person name="Choi I.-G."/>
        </authorList>
    </citation>
    <scope>NUCLEOTIDE SEQUENCE [LARGE SCALE GENOMIC DNA]</scope>
    <source>
        <strain evidence="3 4">KUS-F28377</strain>
    </source>
</reference>
<gene>
    <name evidence="3" type="primary">GIN1</name>
    <name evidence="3" type="ORF">A0J61_11503</name>
</gene>
<dbReference type="GO" id="GO:0003676">
    <property type="term" value="F:nucleic acid binding"/>
    <property type="evidence" value="ECO:0007669"/>
    <property type="project" value="InterPro"/>
</dbReference>
<dbReference type="Proteomes" id="UP000093000">
    <property type="component" value="Unassembled WGS sequence"/>
</dbReference>
<dbReference type="STRING" id="101091.A0A1C7MUH4"/>
<keyword evidence="1" id="KW-0812">Transmembrane</keyword>
<feature type="non-terminal residue" evidence="3">
    <location>
        <position position="291"/>
    </location>
</feature>
<dbReference type="Pfam" id="PF17921">
    <property type="entry name" value="Integrase_H2C2"/>
    <property type="match status" value="1"/>
</dbReference>
<dbReference type="InParanoid" id="A0A1C7MUH4"/>
<dbReference type="EMBL" id="LUGH01002124">
    <property type="protein sequence ID" value="OBZ80448.1"/>
    <property type="molecule type" value="Genomic_DNA"/>
</dbReference>
<dbReference type="Gene3D" id="3.30.420.10">
    <property type="entry name" value="Ribonuclease H-like superfamily/Ribonuclease H"/>
    <property type="match status" value="1"/>
</dbReference>
<proteinExistence type="predicted"/>
<dbReference type="InterPro" id="IPR041588">
    <property type="entry name" value="Integrase_H2C2"/>
</dbReference>
<evidence type="ECO:0000259" key="2">
    <source>
        <dbReference type="Pfam" id="PF17921"/>
    </source>
</evidence>
<dbReference type="SUPFAM" id="SSF53098">
    <property type="entry name" value="Ribonuclease H-like"/>
    <property type="match status" value="1"/>
</dbReference>
<accession>A0A1C7MUH4</accession>
<sequence length="291" mass="33548">MKKVLSHDKQVNPLAVKLKGKIQSKSFEGVAYVAPPENERDSLLREYHALGHYGEQSLVKQLHDNGVHWQGLYNNVKAVRKACITCARHNVTRKGYHELKNIHAYVPFDHIGIDLLGPLPETESNNRYVLVIIDICTRYIVTRNIPDKQSDTVAEQLINVILAIVLLFIVEVMVPTESAVKVSRKMVDLDVRDWDKHLPAVQLAFNKLQDYDEPDQYKTHPNEVMTVRLRDVRKKGSTYVLKDVTNELLHRDHVPSELKPVSVHETAIEDQVYEVDEIRDYRKPSMAREYL</sequence>
<protein>
    <submittedName>
        <fullName evidence="3">Gypsy retrotransposon integrase-like protein 1</fullName>
    </submittedName>
</protein>
<evidence type="ECO:0000313" key="4">
    <source>
        <dbReference type="Proteomes" id="UP000093000"/>
    </source>
</evidence>
<dbReference type="Gene3D" id="1.10.340.70">
    <property type="match status" value="1"/>
</dbReference>
<evidence type="ECO:0000313" key="3">
    <source>
        <dbReference type="EMBL" id="OBZ80448.1"/>
    </source>
</evidence>
<dbReference type="InterPro" id="IPR052160">
    <property type="entry name" value="Gypsy_RT_Integrase-like"/>
</dbReference>
<dbReference type="AlphaFoldDB" id="A0A1C7MUH4"/>